<protein>
    <submittedName>
        <fullName evidence="3">Uncharacterized protein</fullName>
    </submittedName>
</protein>
<reference evidence="2" key="1">
    <citation type="submission" date="2012-09" db="EMBL/GenBank/DDBJ databases">
        <authorList>
            <person name="Martin A.A."/>
        </authorList>
    </citation>
    <scope>NUCLEOTIDE SEQUENCE</scope>
</reference>
<organism evidence="2 3">
    <name type="scientific">Angiostrongylus cantonensis</name>
    <name type="common">Rat lungworm</name>
    <dbReference type="NCBI Taxonomy" id="6313"/>
    <lineage>
        <taxon>Eukaryota</taxon>
        <taxon>Metazoa</taxon>
        <taxon>Ecdysozoa</taxon>
        <taxon>Nematoda</taxon>
        <taxon>Chromadorea</taxon>
        <taxon>Rhabditida</taxon>
        <taxon>Rhabditina</taxon>
        <taxon>Rhabditomorpha</taxon>
        <taxon>Strongyloidea</taxon>
        <taxon>Metastrongylidae</taxon>
        <taxon>Angiostrongylus</taxon>
    </lineage>
</organism>
<evidence type="ECO:0000313" key="2">
    <source>
        <dbReference type="Proteomes" id="UP000035642"/>
    </source>
</evidence>
<accession>A0A0K0DMB9</accession>
<dbReference type="Proteomes" id="UP000035642">
    <property type="component" value="Unassembled WGS sequence"/>
</dbReference>
<keyword evidence="2" id="KW-1185">Reference proteome</keyword>
<evidence type="ECO:0000313" key="3">
    <source>
        <dbReference type="WBParaSite" id="ACAC_0001282301-mRNA-1"/>
    </source>
</evidence>
<dbReference type="STRING" id="6313.A0A0K0DMB9"/>
<sequence>MKENIMLSEEPFERFLSDAEVKVAELEHQLHELQKKANEKEASFPFGILGSKPSMGSIMSIEVTENDVHEGSATGEDEFNNDNSSQIMDELRFNEELYQIYSDCALFLGRPINSIEDYKDEKTIVKKELMLVRLIVFAYFNKVTFKRFLLLFVK</sequence>
<proteinExistence type="predicted"/>
<name>A0A0K0DMB9_ANGCA</name>
<keyword evidence="1" id="KW-0175">Coiled coil</keyword>
<dbReference type="AlphaFoldDB" id="A0A0K0DMB9"/>
<feature type="coiled-coil region" evidence="1">
    <location>
        <begin position="16"/>
        <end position="43"/>
    </location>
</feature>
<dbReference type="WBParaSite" id="ACAC_0001282301-mRNA-1">
    <property type="protein sequence ID" value="ACAC_0001282301-mRNA-1"/>
    <property type="gene ID" value="ACAC_0001282301"/>
</dbReference>
<reference evidence="3" key="2">
    <citation type="submission" date="2017-02" db="UniProtKB">
        <authorList>
            <consortium name="WormBaseParasite"/>
        </authorList>
    </citation>
    <scope>IDENTIFICATION</scope>
</reference>
<evidence type="ECO:0000256" key="1">
    <source>
        <dbReference type="SAM" id="Coils"/>
    </source>
</evidence>